<gene>
    <name evidence="3" type="ORF">M2A_1455</name>
</gene>
<name>A0A081BA88_9HYPH</name>
<reference evidence="3 4" key="1">
    <citation type="submission" date="2014-07" db="EMBL/GenBank/DDBJ databases">
        <title>Tepidicaulis marinum gen. nov., sp. nov., a novel marine bacterium denitrifying nitrate to nitrous oxide strictly under microaerobic conditions.</title>
        <authorList>
            <person name="Takeuchi M."/>
            <person name="Yamagishi T."/>
            <person name="Kamagata Y."/>
            <person name="Oshima K."/>
            <person name="Hattori M."/>
            <person name="Katayama T."/>
            <person name="Hanada S."/>
            <person name="Tamaki H."/>
            <person name="Marumo K."/>
            <person name="Maeda H."/>
            <person name="Nedachi M."/>
            <person name="Iwasaki W."/>
            <person name="Suwa Y."/>
            <person name="Sakata S."/>
        </authorList>
    </citation>
    <scope>NUCLEOTIDE SEQUENCE [LARGE SCALE GENOMIC DNA]</scope>
    <source>
        <strain evidence="3 4">MA2</strain>
    </source>
</reference>
<dbReference type="InterPro" id="IPR025433">
    <property type="entry name" value="DUF4168"/>
</dbReference>
<dbReference type="Pfam" id="PF13767">
    <property type="entry name" value="DUF4168"/>
    <property type="match status" value="1"/>
</dbReference>
<keyword evidence="4" id="KW-1185">Reference proteome</keyword>
<feature type="chain" id="PRO_5001754989" evidence="1">
    <location>
        <begin position="31"/>
        <end position="133"/>
    </location>
</feature>
<comment type="caution">
    <text evidence="3">The sequence shown here is derived from an EMBL/GenBank/DDBJ whole genome shotgun (WGS) entry which is preliminary data.</text>
</comment>
<dbReference type="EMBL" id="BBIO01000006">
    <property type="protein sequence ID" value="GAK44956.1"/>
    <property type="molecule type" value="Genomic_DNA"/>
</dbReference>
<evidence type="ECO:0000259" key="2">
    <source>
        <dbReference type="Pfam" id="PF13767"/>
    </source>
</evidence>
<dbReference type="AlphaFoldDB" id="A0A081BA88"/>
<dbReference type="Proteomes" id="UP000028702">
    <property type="component" value="Unassembled WGS sequence"/>
</dbReference>
<organism evidence="3 4">
    <name type="scientific">Tepidicaulis marinus</name>
    <dbReference type="NCBI Taxonomy" id="1333998"/>
    <lineage>
        <taxon>Bacteria</taxon>
        <taxon>Pseudomonadati</taxon>
        <taxon>Pseudomonadota</taxon>
        <taxon>Alphaproteobacteria</taxon>
        <taxon>Hyphomicrobiales</taxon>
        <taxon>Parvibaculaceae</taxon>
        <taxon>Tepidicaulis</taxon>
    </lineage>
</organism>
<keyword evidence="1" id="KW-0732">Signal</keyword>
<feature type="domain" description="DUF4168" evidence="2">
    <location>
        <begin position="47"/>
        <end position="123"/>
    </location>
</feature>
<evidence type="ECO:0000256" key="1">
    <source>
        <dbReference type="SAM" id="SignalP"/>
    </source>
</evidence>
<sequence length="133" mass="14538">MLTKLRAKTTLHLALASLLAAAPMGAGAMAAEPHQKMAQQQKAAEYSEAQLQAYAKTVTEIRQANEKWQSKMGEAGTQAEADEIRKKSFGEMETIVQNNGLSVEEYNAITMAAQQDQGLNQRILDHLAQHSGR</sequence>
<dbReference type="STRING" id="1333998.M2A_1455"/>
<evidence type="ECO:0000313" key="4">
    <source>
        <dbReference type="Proteomes" id="UP000028702"/>
    </source>
</evidence>
<protein>
    <submittedName>
        <fullName evidence="3">Conserved protein</fullName>
    </submittedName>
</protein>
<feature type="signal peptide" evidence="1">
    <location>
        <begin position="1"/>
        <end position="30"/>
    </location>
</feature>
<accession>A0A081BA88</accession>
<proteinExistence type="predicted"/>
<evidence type="ECO:0000313" key="3">
    <source>
        <dbReference type="EMBL" id="GAK44956.1"/>
    </source>
</evidence>